<comment type="caution">
    <text evidence="1">The sequence shown here is derived from an EMBL/GenBank/DDBJ whole genome shotgun (WGS) entry which is preliminary data.</text>
</comment>
<evidence type="ECO:0000313" key="2">
    <source>
        <dbReference type="Proteomes" id="UP000240400"/>
    </source>
</evidence>
<dbReference type="Proteomes" id="UP000240400">
    <property type="component" value="Unassembled WGS sequence"/>
</dbReference>
<name>A0A2T4SAT2_9STAP</name>
<accession>A0A2T4SAT2</accession>
<organism evidence="1 2">
    <name type="scientific">Staphylococcus nepalensis</name>
    <dbReference type="NCBI Taxonomy" id="214473"/>
    <lineage>
        <taxon>Bacteria</taxon>
        <taxon>Bacillati</taxon>
        <taxon>Bacillota</taxon>
        <taxon>Bacilli</taxon>
        <taxon>Bacillales</taxon>
        <taxon>Staphylococcaceae</taxon>
        <taxon>Staphylococcus</taxon>
    </lineage>
</organism>
<protein>
    <submittedName>
        <fullName evidence="1">Uncharacterized protein</fullName>
    </submittedName>
</protein>
<proteinExistence type="predicted"/>
<evidence type="ECO:0000313" key="1">
    <source>
        <dbReference type="EMBL" id="PTK59141.1"/>
    </source>
</evidence>
<reference evidence="1 2" key="1">
    <citation type="journal article" date="2016" name="Front. Microbiol.">
        <title>Comprehensive Phylogenetic Analysis of Bovine Non-aureus Staphylococci Species Based on Whole-Genome Sequencing.</title>
        <authorList>
            <person name="Naushad S."/>
            <person name="Barkema H.W."/>
            <person name="Luby C."/>
            <person name="Condas L.A."/>
            <person name="Nobrega D.B."/>
            <person name="Carson D.A."/>
            <person name="De Buck J."/>
        </authorList>
    </citation>
    <scope>NUCLEOTIDE SEQUENCE [LARGE SCALE GENOMIC DNA]</scope>
    <source>
        <strain evidence="1 2">SNUC 4337</strain>
    </source>
</reference>
<sequence length="84" mass="9672">MRKDASACLMARKLLSADGSRLTFRKSRTLPGKHIGCDEPRPKGLFFAQKELNYQCEALKNDCHEKAFEADELRERRNELTSDK</sequence>
<dbReference type="AlphaFoldDB" id="A0A2T4SAT2"/>
<gene>
    <name evidence="1" type="ORF">BUZ61_06875</name>
</gene>
<dbReference type="EMBL" id="PZHR01000028">
    <property type="protein sequence ID" value="PTK59141.1"/>
    <property type="molecule type" value="Genomic_DNA"/>
</dbReference>